<dbReference type="AlphaFoldDB" id="A0AAP2E368"/>
<dbReference type="EMBL" id="JAHESE010000026">
    <property type="protein sequence ID" value="MBT1710752.1"/>
    <property type="molecule type" value="Genomic_DNA"/>
</dbReference>
<protein>
    <recommendedName>
        <fullName evidence="1">RiboL-PSP-HEPN domain-containing protein</fullName>
    </recommendedName>
</protein>
<dbReference type="InterPro" id="IPR041519">
    <property type="entry name" value="HEPN_RiboL-PSP"/>
</dbReference>
<evidence type="ECO:0000259" key="1">
    <source>
        <dbReference type="Pfam" id="PF18735"/>
    </source>
</evidence>
<dbReference type="Pfam" id="PF18735">
    <property type="entry name" value="HEPN_RiboL-PSP"/>
    <property type="match status" value="1"/>
</dbReference>
<reference evidence="2 3" key="1">
    <citation type="submission" date="2021-05" db="EMBL/GenBank/DDBJ databases">
        <title>A Polyphasic approach of four new species of the genus Ohtaekwangia: Ohtaekwangia histidinii sp. nov., Ohtaekwangia cretensis sp. nov., Ohtaekwangia indiensis sp. nov., Ohtaekwangia reichenbachii sp. nov. from diverse environment.</title>
        <authorList>
            <person name="Octaviana S."/>
        </authorList>
    </citation>
    <scope>NUCLEOTIDE SEQUENCE [LARGE SCALE GENOMIC DNA]</scope>
    <source>
        <strain evidence="2 3">PWU5</strain>
    </source>
</reference>
<gene>
    <name evidence="2" type="ORF">KK062_21100</name>
</gene>
<sequence length="269" mass="30897">MSTFINLGLVSLNKRLAEVDIILQEARQHSDDNADLYNSLCRSAQVLLCAHFEGYVKDLVKNALEDINLYSDFRSSRSALKRRHCAYFVRVNAEEKDSKEHNKRVLELISEFEGLNAKFKKEIFSYSDNQNPKTSVLDKIAEQFGVKNFFKQLKKSNLDLVFSNTHTENLQLCQEIETLMLQRTSVYPYQTDLGYLEIDSEKSDSDNLWDVFISDFLKRRHGIAHGAELESTVGHSTIENDKTKIKVLLYAFTSFICIESNPANYTAVL</sequence>
<dbReference type="Proteomes" id="UP001319080">
    <property type="component" value="Unassembled WGS sequence"/>
</dbReference>
<evidence type="ECO:0000313" key="3">
    <source>
        <dbReference type="Proteomes" id="UP001319080"/>
    </source>
</evidence>
<comment type="caution">
    <text evidence="2">The sequence shown here is derived from an EMBL/GenBank/DDBJ whole genome shotgun (WGS) entry which is preliminary data.</text>
</comment>
<accession>A0AAP2E368</accession>
<name>A0AAP2E368_9BACT</name>
<proteinExistence type="predicted"/>
<evidence type="ECO:0000313" key="2">
    <source>
        <dbReference type="EMBL" id="MBT1710752.1"/>
    </source>
</evidence>
<feature type="domain" description="RiboL-PSP-HEPN" evidence="1">
    <location>
        <begin position="12"/>
        <end position="256"/>
    </location>
</feature>
<keyword evidence="3" id="KW-1185">Reference proteome</keyword>
<dbReference type="RefSeq" id="WP_254086328.1">
    <property type="nucleotide sequence ID" value="NZ_JAHESE010000026.1"/>
</dbReference>
<organism evidence="2 3">
    <name type="scientific">Dawidia cretensis</name>
    <dbReference type="NCBI Taxonomy" id="2782350"/>
    <lineage>
        <taxon>Bacteria</taxon>
        <taxon>Pseudomonadati</taxon>
        <taxon>Bacteroidota</taxon>
        <taxon>Cytophagia</taxon>
        <taxon>Cytophagales</taxon>
        <taxon>Chryseotaleaceae</taxon>
        <taxon>Dawidia</taxon>
    </lineage>
</organism>